<evidence type="ECO:0000313" key="3">
    <source>
        <dbReference type="Proteomes" id="UP000663814"/>
    </source>
</evidence>
<reference evidence="2 3" key="2">
    <citation type="submission" date="2021-08" db="EMBL/GenBank/DDBJ databases">
        <title>Rheinheimera aquimaris sp. nov., isolated from seawater of the East Sea in Korea.</title>
        <authorList>
            <person name="Kim K.H."/>
            <person name="Wenting R."/>
            <person name="Kim K.R."/>
            <person name="Jeon C.O."/>
        </authorList>
    </citation>
    <scope>NUCLEOTIDE SEQUENCE [LARGE SCALE GENOMIC DNA]</scope>
    <source>
        <strain evidence="2 3">MA-13</strain>
    </source>
</reference>
<accession>A0ABS7XDM1</accession>
<dbReference type="RefSeq" id="WP_205312134.1">
    <property type="nucleotide sequence ID" value="NZ_JAERPS020000007.1"/>
</dbReference>
<evidence type="ECO:0000313" key="2">
    <source>
        <dbReference type="EMBL" id="MBZ9613431.1"/>
    </source>
</evidence>
<protein>
    <recommendedName>
        <fullName evidence="4">Outer membrane protein beta-barrel domain-containing protein</fullName>
    </recommendedName>
</protein>
<evidence type="ECO:0000256" key="1">
    <source>
        <dbReference type="SAM" id="SignalP"/>
    </source>
</evidence>
<name>A0ABS7XDM1_9GAMM</name>
<reference evidence="2 3" key="1">
    <citation type="submission" date="2020-12" db="EMBL/GenBank/DDBJ databases">
        <authorList>
            <person name="Ruan W."/>
            <person name="Khan S.A."/>
            <person name="Jeon C.O."/>
        </authorList>
    </citation>
    <scope>NUCLEOTIDE SEQUENCE [LARGE SCALE GENOMIC DNA]</scope>
    <source>
        <strain evidence="2 3">MA-13</strain>
    </source>
</reference>
<feature type="signal peptide" evidence="1">
    <location>
        <begin position="1"/>
        <end position="22"/>
    </location>
</feature>
<dbReference type="EMBL" id="JAERPS020000007">
    <property type="protein sequence ID" value="MBZ9613431.1"/>
    <property type="molecule type" value="Genomic_DNA"/>
</dbReference>
<evidence type="ECO:0008006" key="4">
    <source>
        <dbReference type="Google" id="ProtNLM"/>
    </source>
</evidence>
<comment type="caution">
    <text evidence="2">The sequence shown here is derived from an EMBL/GenBank/DDBJ whole genome shotgun (WGS) entry which is preliminary data.</text>
</comment>
<dbReference type="Proteomes" id="UP000663814">
    <property type="component" value="Unassembled WGS sequence"/>
</dbReference>
<keyword evidence="1" id="KW-0732">Signal</keyword>
<sequence length="255" mass="27558">MNNKLWFAGACLTSVFTSTVCAEDVAIIPRAEAGFSSYSLKFDGIVPLDASGNALQVSSQLGDNVFIYRGGLTIAYADFYLDILGSVSSDFSDIQLIPEFDALEKWTGDREEINITVGYQLFESGSVFAGYRSGELKADGQLNSNFAFKSDGFYVGANYGIPVTDTGVISFNIAYALLDASLSETLFGSMLPSADGDGNGLKYGVAWQAFLSDTVRYSISIDQYRYQTDLASNAGIDVKMTEKESAIRLGVSRVF</sequence>
<feature type="chain" id="PRO_5046426616" description="Outer membrane protein beta-barrel domain-containing protein" evidence="1">
    <location>
        <begin position="23"/>
        <end position="255"/>
    </location>
</feature>
<gene>
    <name evidence="2" type="ORF">I4W93_017695</name>
</gene>
<organism evidence="2 3">
    <name type="scientific">Rheinheimera maricola</name>
    <dbReference type="NCBI Taxonomy" id="2793282"/>
    <lineage>
        <taxon>Bacteria</taxon>
        <taxon>Pseudomonadati</taxon>
        <taxon>Pseudomonadota</taxon>
        <taxon>Gammaproteobacteria</taxon>
        <taxon>Chromatiales</taxon>
        <taxon>Chromatiaceae</taxon>
        <taxon>Rheinheimera</taxon>
    </lineage>
</organism>
<keyword evidence="3" id="KW-1185">Reference proteome</keyword>
<proteinExistence type="predicted"/>